<keyword evidence="1" id="KW-0812">Transmembrane</keyword>
<evidence type="ECO:0000256" key="1">
    <source>
        <dbReference type="SAM" id="Phobius"/>
    </source>
</evidence>
<dbReference type="Proteomes" id="UP001279553">
    <property type="component" value="Unassembled WGS sequence"/>
</dbReference>
<feature type="transmembrane region" description="Helical" evidence="1">
    <location>
        <begin position="44"/>
        <end position="66"/>
    </location>
</feature>
<protein>
    <submittedName>
        <fullName evidence="2">Uncharacterized protein</fullName>
    </submittedName>
</protein>
<keyword evidence="1" id="KW-1133">Transmembrane helix</keyword>
<dbReference type="EMBL" id="JAWXYB010000018">
    <property type="protein sequence ID" value="MDX5932594.1"/>
    <property type="molecule type" value="Genomic_DNA"/>
</dbReference>
<dbReference type="AlphaFoldDB" id="A0AAW9DTR2"/>
<keyword evidence="3" id="KW-1185">Reference proteome</keyword>
<gene>
    <name evidence="2" type="ORF">SIL87_17705</name>
</gene>
<name>A0AAW9DTR2_ACIAO</name>
<organism evidence="2 3">
    <name type="scientific">Acidiphilium acidophilum</name>
    <name type="common">Thiobacillus acidophilus</name>
    <dbReference type="NCBI Taxonomy" id="76588"/>
    <lineage>
        <taxon>Bacteria</taxon>
        <taxon>Pseudomonadati</taxon>
        <taxon>Pseudomonadota</taxon>
        <taxon>Alphaproteobacteria</taxon>
        <taxon>Acetobacterales</taxon>
        <taxon>Acidocellaceae</taxon>
        <taxon>Acidiphilium</taxon>
    </lineage>
</organism>
<accession>A0AAW9DTR2</accession>
<evidence type="ECO:0000313" key="2">
    <source>
        <dbReference type="EMBL" id="MDX5932594.1"/>
    </source>
</evidence>
<comment type="caution">
    <text evidence="2">The sequence shown here is derived from an EMBL/GenBank/DDBJ whole genome shotgun (WGS) entry which is preliminary data.</text>
</comment>
<proteinExistence type="predicted"/>
<dbReference type="RefSeq" id="WP_319615448.1">
    <property type="nucleotide sequence ID" value="NZ_JAWXYB010000018.1"/>
</dbReference>
<evidence type="ECO:0000313" key="3">
    <source>
        <dbReference type="Proteomes" id="UP001279553"/>
    </source>
</evidence>
<feature type="transmembrane region" description="Helical" evidence="1">
    <location>
        <begin position="86"/>
        <end position="107"/>
    </location>
</feature>
<reference evidence="2 3" key="1">
    <citation type="submission" date="2023-11" db="EMBL/GenBank/DDBJ databases">
        <title>MicrobeMod: A computational toolkit for identifying prokaryotic methylation and restriction-modification with nanopore sequencing.</title>
        <authorList>
            <person name="Crits-Christoph A."/>
            <person name="Kang S.C."/>
            <person name="Lee H."/>
            <person name="Ostrov N."/>
        </authorList>
    </citation>
    <scope>NUCLEOTIDE SEQUENCE [LARGE SCALE GENOMIC DNA]</scope>
    <source>
        <strain evidence="2 3">DSMZ 700</strain>
    </source>
</reference>
<keyword evidence="1" id="KW-0472">Membrane</keyword>
<sequence>MPPVEPVAAAAETRVSLKALDRSLTVPERIALSDAGIRRQIATIVLWLFAGTNILSVVFVIVLYYFDQRDIADHLIPATARVITPSVVMSLLGATTVQLGAIAVIMARGIFNVPIDQPYPIVEET</sequence>